<dbReference type="PANTHER" id="PTHR31339">
    <property type="entry name" value="PECTIN LYASE-RELATED"/>
    <property type="match status" value="1"/>
</dbReference>
<dbReference type="AlphaFoldDB" id="A0A2I0WS56"/>
<accession>A0A2I0WS56</accession>
<evidence type="ECO:0000256" key="1">
    <source>
        <dbReference type="SAM" id="MobiDB-lite"/>
    </source>
</evidence>
<feature type="region of interest" description="Disordered" evidence="1">
    <location>
        <begin position="116"/>
        <end position="137"/>
    </location>
</feature>
<protein>
    <submittedName>
        <fullName evidence="2">Putative polygalacturonase</fullName>
    </submittedName>
</protein>
<dbReference type="SUPFAM" id="SSF51126">
    <property type="entry name" value="Pectin lyase-like"/>
    <property type="match status" value="1"/>
</dbReference>
<dbReference type="PANTHER" id="PTHR31339:SF3">
    <property type="entry name" value="PECTIN LYASE-LIKE SUPERFAMILY PROTEIN"/>
    <property type="match status" value="1"/>
</dbReference>
<name>A0A2I0WS56_9ASPA</name>
<dbReference type="Proteomes" id="UP000233837">
    <property type="component" value="Unassembled WGS sequence"/>
</dbReference>
<organism evidence="2 3">
    <name type="scientific">Dendrobium catenatum</name>
    <dbReference type="NCBI Taxonomy" id="906689"/>
    <lineage>
        <taxon>Eukaryota</taxon>
        <taxon>Viridiplantae</taxon>
        <taxon>Streptophyta</taxon>
        <taxon>Embryophyta</taxon>
        <taxon>Tracheophyta</taxon>
        <taxon>Spermatophyta</taxon>
        <taxon>Magnoliopsida</taxon>
        <taxon>Liliopsida</taxon>
        <taxon>Asparagales</taxon>
        <taxon>Orchidaceae</taxon>
        <taxon>Epidendroideae</taxon>
        <taxon>Malaxideae</taxon>
        <taxon>Dendrobiinae</taxon>
        <taxon>Dendrobium</taxon>
    </lineage>
</organism>
<proteinExistence type="predicted"/>
<keyword evidence="3" id="KW-1185">Reference proteome</keyword>
<evidence type="ECO:0000313" key="2">
    <source>
        <dbReference type="EMBL" id="PKU78486.1"/>
    </source>
</evidence>
<dbReference type="Gene3D" id="2.160.20.10">
    <property type="entry name" value="Single-stranded right-handed beta-helix, Pectin lyase-like"/>
    <property type="match status" value="1"/>
</dbReference>
<dbReference type="InterPro" id="IPR011050">
    <property type="entry name" value="Pectin_lyase_fold/virulence"/>
</dbReference>
<reference evidence="2 3" key="2">
    <citation type="journal article" date="2017" name="Nature">
        <title>The Apostasia genome and the evolution of orchids.</title>
        <authorList>
            <person name="Zhang G.Q."/>
            <person name="Liu K.W."/>
            <person name="Li Z."/>
            <person name="Lohaus R."/>
            <person name="Hsiao Y.Y."/>
            <person name="Niu S.C."/>
            <person name="Wang J.Y."/>
            <person name="Lin Y.C."/>
            <person name="Xu Q."/>
            <person name="Chen L.J."/>
            <person name="Yoshida K."/>
            <person name="Fujiwara S."/>
            <person name="Wang Z.W."/>
            <person name="Zhang Y.Q."/>
            <person name="Mitsuda N."/>
            <person name="Wang M."/>
            <person name="Liu G.H."/>
            <person name="Pecoraro L."/>
            <person name="Huang H.X."/>
            <person name="Xiao X.J."/>
            <person name="Lin M."/>
            <person name="Wu X.Y."/>
            <person name="Wu W.L."/>
            <person name="Chen Y.Y."/>
            <person name="Chang S.B."/>
            <person name="Sakamoto S."/>
            <person name="Ohme-Takagi M."/>
            <person name="Yagi M."/>
            <person name="Zeng S.J."/>
            <person name="Shen C.Y."/>
            <person name="Yeh C.M."/>
            <person name="Luo Y.B."/>
            <person name="Tsai W.C."/>
            <person name="Van de Peer Y."/>
            <person name="Liu Z.J."/>
        </authorList>
    </citation>
    <scope>NUCLEOTIDE SEQUENCE [LARGE SCALE GENOMIC DNA]</scope>
    <source>
        <tissue evidence="2">The whole plant</tissue>
    </source>
</reference>
<dbReference type="InterPro" id="IPR051801">
    <property type="entry name" value="GH28_Enzymes"/>
</dbReference>
<gene>
    <name evidence="2" type="ORF">MA16_Dca015767</name>
</gene>
<dbReference type="InterPro" id="IPR012334">
    <property type="entry name" value="Pectin_lyas_fold"/>
</dbReference>
<dbReference type="EMBL" id="KZ502450">
    <property type="protein sequence ID" value="PKU78486.1"/>
    <property type="molecule type" value="Genomic_DNA"/>
</dbReference>
<evidence type="ECO:0000313" key="3">
    <source>
        <dbReference type="Proteomes" id="UP000233837"/>
    </source>
</evidence>
<sequence length="137" mass="14970">MRRVGKGVRIAGDVGDHPDDKFNPEALLRVDGVTIRNVWGVGVKEAGSIEGIKGSPFTRICLWNVKLWGIGRQMEAWKCAAVSGVAVGVQPWPCGELTGIMSTSEIVTFLIDRKGNQSSSKNQDREENGKKKLYSIN</sequence>
<reference evidence="2 3" key="1">
    <citation type="journal article" date="2016" name="Sci. Rep.">
        <title>The Dendrobium catenatum Lindl. genome sequence provides insights into polysaccharide synthase, floral development and adaptive evolution.</title>
        <authorList>
            <person name="Zhang G.Q."/>
            <person name="Xu Q."/>
            <person name="Bian C."/>
            <person name="Tsai W.C."/>
            <person name="Yeh C.M."/>
            <person name="Liu K.W."/>
            <person name="Yoshida K."/>
            <person name="Zhang L.S."/>
            <person name="Chang S.B."/>
            <person name="Chen F."/>
            <person name="Shi Y."/>
            <person name="Su Y.Y."/>
            <person name="Zhang Y.Q."/>
            <person name="Chen L.J."/>
            <person name="Yin Y."/>
            <person name="Lin M."/>
            <person name="Huang H."/>
            <person name="Deng H."/>
            <person name="Wang Z.W."/>
            <person name="Zhu S.L."/>
            <person name="Zhao X."/>
            <person name="Deng C."/>
            <person name="Niu S.C."/>
            <person name="Huang J."/>
            <person name="Wang M."/>
            <person name="Liu G.H."/>
            <person name="Yang H.J."/>
            <person name="Xiao X.J."/>
            <person name="Hsiao Y.Y."/>
            <person name="Wu W.L."/>
            <person name="Chen Y.Y."/>
            <person name="Mitsuda N."/>
            <person name="Ohme-Takagi M."/>
            <person name="Luo Y.B."/>
            <person name="Van de Peer Y."/>
            <person name="Liu Z.J."/>
        </authorList>
    </citation>
    <scope>NUCLEOTIDE SEQUENCE [LARGE SCALE GENOMIC DNA]</scope>
    <source>
        <tissue evidence="2">The whole plant</tissue>
    </source>
</reference>